<accession>A0A4U0Z157</accession>
<dbReference type="Gene3D" id="3.40.1190.20">
    <property type="match status" value="1"/>
</dbReference>
<organism evidence="2 3">
    <name type="scientific">Cereibacter changlensis</name>
    <dbReference type="NCBI Taxonomy" id="402884"/>
    <lineage>
        <taxon>Bacteria</taxon>
        <taxon>Pseudomonadati</taxon>
        <taxon>Pseudomonadota</taxon>
        <taxon>Alphaproteobacteria</taxon>
        <taxon>Rhodobacterales</taxon>
        <taxon>Paracoccaceae</taxon>
        <taxon>Cereibacter</taxon>
    </lineage>
</organism>
<sequence length="117" mass="12776">MTQRFVALGEAMVEMAPTGEPGTFAMGFAGDTLNTAWYLRRALPGWSVDYATCIGTDAVSDRMLGFLEDAGIGVGHVARLAERTVGLYLIELRDGERSFSYWRGQSAARLLARDPAR</sequence>
<dbReference type="InterPro" id="IPR011611">
    <property type="entry name" value="PfkB_dom"/>
</dbReference>
<comment type="caution">
    <text evidence="2">The sequence shown here is derived from an EMBL/GenBank/DDBJ whole genome shotgun (WGS) entry which is preliminary data.</text>
</comment>
<dbReference type="GO" id="GO:0016301">
    <property type="term" value="F:kinase activity"/>
    <property type="evidence" value="ECO:0007669"/>
    <property type="project" value="UniProtKB-KW"/>
</dbReference>
<feature type="domain" description="Carbohydrate kinase PfkB" evidence="1">
    <location>
        <begin position="8"/>
        <end position="110"/>
    </location>
</feature>
<dbReference type="EMBL" id="SWAU01000126">
    <property type="protein sequence ID" value="TKA96061.1"/>
    <property type="molecule type" value="Genomic_DNA"/>
</dbReference>
<reference evidence="2 3" key="1">
    <citation type="submission" date="2019-04" db="EMBL/GenBank/DDBJ databases">
        <title>Crypto-aerobic microbial life in anoxic (sulfidic) marine sediments.</title>
        <authorList>
            <person name="Bhattacharya S."/>
            <person name="Roy C."/>
            <person name="Mondal N."/>
            <person name="Sarkar J."/>
            <person name="Mandal S."/>
            <person name="Rameez M.J."/>
            <person name="Ghosh W."/>
        </authorList>
    </citation>
    <scope>NUCLEOTIDE SEQUENCE [LARGE SCALE GENOMIC DNA]</scope>
    <source>
        <strain evidence="2 3">SBBC</strain>
    </source>
</reference>
<evidence type="ECO:0000313" key="3">
    <source>
        <dbReference type="Proteomes" id="UP000306340"/>
    </source>
</evidence>
<protein>
    <submittedName>
        <fullName evidence="2">Sugar kinase</fullName>
    </submittedName>
</protein>
<evidence type="ECO:0000313" key="2">
    <source>
        <dbReference type="EMBL" id="TKA96061.1"/>
    </source>
</evidence>
<proteinExistence type="predicted"/>
<evidence type="ECO:0000259" key="1">
    <source>
        <dbReference type="Pfam" id="PF00294"/>
    </source>
</evidence>
<name>A0A4U0Z157_9RHOB</name>
<dbReference type="AlphaFoldDB" id="A0A4U0Z157"/>
<dbReference type="InterPro" id="IPR029056">
    <property type="entry name" value="Ribokinase-like"/>
</dbReference>
<dbReference type="Proteomes" id="UP000306340">
    <property type="component" value="Unassembled WGS sequence"/>
</dbReference>
<gene>
    <name evidence="2" type="ORF">FAZ78_13505</name>
</gene>
<keyword evidence="2" id="KW-0418">Kinase</keyword>
<feature type="non-terminal residue" evidence="2">
    <location>
        <position position="117"/>
    </location>
</feature>
<dbReference type="Pfam" id="PF00294">
    <property type="entry name" value="PfkB"/>
    <property type="match status" value="1"/>
</dbReference>
<dbReference type="SUPFAM" id="SSF53613">
    <property type="entry name" value="Ribokinase-like"/>
    <property type="match status" value="1"/>
</dbReference>
<keyword evidence="2" id="KW-0808">Transferase</keyword>